<dbReference type="SUPFAM" id="SSF52402">
    <property type="entry name" value="Adenine nucleotide alpha hydrolases-like"/>
    <property type="match status" value="1"/>
</dbReference>
<dbReference type="Pfam" id="PF00958">
    <property type="entry name" value="GMP_synt_C"/>
    <property type="match status" value="1"/>
</dbReference>
<evidence type="ECO:0000259" key="9">
    <source>
        <dbReference type="PROSITE" id="PS51553"/>
    </source>
</evidence>
<dbReference type="PROSITE" id="PS51273">
    <property type="entry name" value="GATASE_TYPE_1"/>
    <property type="match status" value="1"/>
</dbReference>
<dbReference type="InterPro" id="IPR025777">
    <property type="entry name" value="GMPS_ATP_PPase_dom"/>
</dbReference>
<dbReference type="Gene3D" id="3.40.50.880">
    <property type="match status" value="1"/>
</dbReference>
<keyword evidence="5" id="KW-0332">GMP biosynthesis</keyword>
<dbReference type="NCBIfam" id="TIGR00888">
    <property type="entry name" value="guaA_Nterm"/>
    <property type="match status" value="1"/>
</dbReference>
<evidence type="ECO:0000256" key="2">
    <source>
        <dbReference type="ARBA" id="ARBA00012746"/>
    </source>
</evidence>
<evidence type="ECO:0000256" key="4">
    <source>
        <dbReference type="ARBA" id="ARBA00022741"/>
    </source>
</evidence>
<dbReference type="PRINTS" id="PR00099">
    <property type="entry name" value="CPSGATASE"/>
</dbReference>
<evidence type="ECO:0000256" key="8">
    <source>
        <dbReference type="ARBA" id="ARBA00022962"/>
    </source>
</evidence>
<dbReference type="HAMAP" id="MF_00344">
    <property type="entry name" value="GMP_synthase"/>
    <property type="match status" value="1"/>
</dbReference>
<dbReference type="EC" id="6.3.5.2" evidence="2"/>
<dbReference type="InterPro" id="IPR022955">
    <property type="entry name" value="GMP_synthase"/>
</dbReference>
<feature type="domain" description="GMPS ATP-PPase" evidence="9">
    <location>
        <begin position="199"/>
        <end position="389"/>
    </location>
</feature>
<keyword evidence="7" id="KW-0067">ATP-binding</keyword>
<organism evidence="10">
    <name type="scientific">hydrothermal vent metagenome</name>
    <dbReference type="NCBI Taxonomy" id="652676"/>
    <lineage>
        <taxon>unclassified sequences</taxon>
        <taxon>metagenomes</taxon>
        <taxon>ecological metagenomes</taxon>
    </lineage>
</organism>
<evidence type="ECO:0000256" key="5">
    <source>
        <dbReference type="ARBA" id="ARBA00022749"/>
    </source>
</evidence>
<keyword evidence="10" id="KW-0808">Transferase</keyword>
<dbReference type="AlphaFoldDB" id="A0A3B1C6K5"/>
<dbReference type="FunFam" id="3.40.50.880:FF:000001">
    <property type="entry name" value="GMP synthase [glutamine-hydrolyzing]"/>
    <property type="match status" value="1"/>
</dbReference>
<evidence type="ECO:0000256" key="6">
    <source>
        <dbReference type="ARBA" id="ARBA00022755"/>
    </source>
</evidence>
<dbReference type="GO" id="GO:0016740">
    <property type="term" value="F:transferase activity"/>
    <property type="evidence" value="ECO:0007669"/>
    <property type="project" value="UniProtKB-KW"/>
</dbReference>
<dbReference type="GO" id="GO:0005524">
    <property type="term" value="F:ATP binding"/>
    <property type="evidence" value="ECO:0007669"/>
    <property type="project" value="UniProtKB-KW"/>
</dbReference>
<evidence type="ECO:0000256" key="1">
    <source>
        <dbReference type="ARBA" id="ARBA00005153"/>
    </source>
</evidence>
<proteinExistence type="inferred from homology"/>
<dbReference type="InterPro" id="IPR004739">
    <property type="entry name" value="GMP_synth_GATase"/>
</dbReference>
<dbReference type="InterPro" id="IPR001674">
    <property type="entry name" value="GMP_synth_C"/>
</dbReference>
<name>A0A3B1C6K5_9ZZZZ</name>
<gene>
    <name evidence="10" type="ORF">MNBD_NITROSPINAE04-1581</name>
</gene>
<protein>
    <recommendedName>
        <fullName evidence="2">GMP synthase (glutamine-hydrolyzing)</fullName>
        <ecNumber evidence="2">6.3.5.2</ecNumber>
    </recommendedName>
</protein>
<dbReference type="UniPathway" id="UPA00189">
    <property type="reaction ID" value="UER00296"/>
</dbReference>
<comment type="pathway">
    <text evidence="1">Purine metabolism; GMP biosynthesis; GMP from XMP (L-Gln route): step 1/1.</text>
</comment>
<dbReference type="FunFam" id="3.40.50.620:FF:000001">
    <property type="entry name" value="GMP synthase [glutamine-hydrolyzing]"/>
    <property type="match status" value="1"/>
</dbReference>
<keyword evidence="6" id="KW-0658">Purine biosynthesis</keyword>
<dbReference type="EMBL" id="UOGA01000252">
    <property type="protein sequence ID" value="VAX23722.1"/>
    <property type="molecule type" value="Genomic_DNA"/>
</dbReference>
<dbReference type="Gene3D" id="3.30.300.10">
    <property type="match status" value="1"/>
</dbReference>
<keyword evidence="3 10" id="KW-0436">Ligase</keyword>
<dbReference type="CDD" id="cd01997">
    <property type="entry name" value="GMP_synthase_C"/>
    <property type="match status" value="1"/>
</dbReference>
<dbReference type="GO" id="GO:0005829">
    <property type="term" value="C:cytosol"/>
    <property type="evidence" value="ECO:0007669"/>
    <property type="project" value="TreeGrafter"/>
</dbReference>
<dbReference type="PANTHER" id="PTHR11922:SF2">
    <property type="entry name" value="GMP SYNTHASE [GLUTAMINE-HYDROLYZING]"/>
    <property type="match status" value="1"/>
</dbReference>
<dbReference type="CDD" id="cd01742">
    <property type="entry name" value="GATase1_GMP_Synthase"/>
    <property type="match status" value="1"/>
</dbReference>
<dbReference type="Pfam" id="PF03054">
    <property type="entry name" value="tRNA_Me_trans"/>
    <property type="match status" value="1"/>
</dbReference>
<sequence>MTKTPKEKILILDFGSQYTQLIARRVRELKVYCEIHPFHIGLDKIASFGAGGIILSGGPANISDPDAPTIDPGIFDLGTPILGICYGMQLMTSLLGGDVGESKTREYGYARMQCDGSSPLFHGLAVEQDVWMSHGDRIERAPGGFTRIGHTKSSGVAAMEQREKRLYGIQFHPEVAHTPNGSAILENFLFKIAGLCGEWTMRSFIESSIESIAQRVGGANVLCALSGGVDSSVVARLLHEAIGDQLTCVFVNNGLLRQGEAEMVMTSYAEHFHIKVIMVDAEKLFLDRLKGVVDPQEKRKIIGPAFVDVFVEQANKLKNVKFLAQGTLYPDVIESVSLKGPSAVIKTHHNLALGDKLHLDLIEPLRELFKDEVRVLGEELGMPKSLVWRHPFPGPGLAIRMIGEVTKERCDLLRKADAILIEELVKNEWYDKVWQAFCVLLPVKSVGVMGDERTYESVVAIRAVTSHDAMTADWASIPHDILARISSRIIGEVRGINRVVLDITSKPPGTIEWE</sequence>
<dbReference type="NCBIfam" id="NF000848">
    <property type="entry name" value="PRK00074.1"/>
    <property type="match status" value="1"/>
</dbReference>
<accession>A0A3B1C6K5</accession>
<evidence type="ECO:0000313" key="10">
    <source>
        <dbReference type="EMBL" id="VAX23722.1"/>
    </source>
</evidence>
<dbReference type="PRINTS" id="PR00096">
    <property type="entry name" value="GATASE"/>
</dbReference>
<dbReference type="NCBIfam" id="TIGR00884">
    <property type="entry name" value="guaA_Cterm"/>
    <property type="match status" value="1"/>
</dbReference>
<dbReference type="FunFam" id="3.30.300.10:FF:000002">
    <property type="entry name" value="GMP synthase [glutamine-hydrolyzing]"/>
    <property type="match status" value="1"/>
</dbReference>
<dbReference type="InterPro" id="IPR014729">
    <property type="entry name" value="Rossmann-like_a/b/a_fold"/>
</dbReference>
<dbReference type="InterPro" id="IPR017926">
    <property type="entry name" value="GATASE"/>
</dbReference>
<dbReference type="Gene3D" id="3.40.50.620">
    <property type="entry name" value="HUPs"/>
    <property type="match status" value="1"/>
</dbReference>
<evidence type="ECO:0000256" key="7">
    <source>
        <dbReference type="ARBA" id="ARBA00022840"/>
    </source>
</evidence>
<dbReference type="PANTHER" id="PTHR11922">
    <property type="entry name" value="GMP SYNTHASE-RELATED"/>
    <property type="match status" value="1"/>
</dbReference>
<keyword evidence="8" id="KW-0315">Glutamine amidotransferase</keyword>
<evidence type="ECO:0000256" key="3">
    <source>
        <dbReference type="ARBA" id="ARBA00022598"/>
    </source>
</evidence>
<dbReference type="Pfam" id="PF00117">
    <property type="entry name" value="GATase"/>
    <property type="match status" value="1"/>
</dbReference>
<dbReference type="SUPFAM" id="SSF52317">
    <property type="entry name" value="Class I glutamine amidotransferase-like"/>
    <property type="match status" value="1"/>
</dbReference>
<reference evidence="10" key="1">
    <citation type="submission" date="2018-06" db="EMBL/GenBank/DDBJ databases">
        <authorList>
            <person name="Zhirakovskaya E."/>
        </authorList>
    </citation>
    <scope>NUCLEOTIDE SEQUENCE</scope>
</reference>
<dbReference type="PRINTS" id="PR00097">
    <property type="entry name" value="ANTSNTHASEII"/>
</dbReference>
<dbReference type="GO" id="GO:0003921">
    <property type="term" value="F:GMP synthase activity"/>
    <property type="evidence" value="ECO:0007669"/>
    <property type="project" value="InterPro"/>
</dbReference>
<dbReference type="PROSITE" id="PS51553">
    <property type="entry name" value="GMPS_ATP_PPASE"/>
    <property type="match status" value="1"/>
</dbReference>
<dbReference type="InterPro" id="IPR029062">
    <property type="entry name" value="Class_I_gatase-like"/>
</dbReference>
<dbReference type="SUPFAM" id="SSF54810">
    <property type="entry name" value="GMP synthetase C-terminal dimerisation domain"/>
    <property type="match status" value="1"/>
</dbReference>
<keyword evidence="4" id="KW-0547">Nucleotide-binding</keyword>